<evidence type="ECO:0000313" key="5">
    <source>
        <dbReference type="EMBL" id="ORX86249.1"/>
    </source>
</evidence>
<dbReference type="STRING" id="1754192.A0A1Y1XKF7"/>
<name>A0A1Y1XKF7_9FUNG</name>
<dbReference type="InterPro" id="IPR009034">
    <property type="entry name" value="Dockerin_dom_fun_sf"/>
</dbReference>
<feature type="domain" description="CBM10" evidence="4">
    <location>
        <begin position="141"/>
        <end position="177"/>
    </location>
</feature>
<accession>A0A1Y1XKF7</accession>
<gene>
    <name evidence="5" type="ORF">BCR32DRAFT_54631</name>
</gene>
<feature type="domain" description="CBM10" evidence="4">
    <location>
        <begin position="96"/>
        <end position="130"/>
    </location>
</feature>
<keyword evidence="6" id="KW-1185">Reference proteome</keyword>
<dbReference type="Proteomes" id="UP000193944">
    <property type="component" value="Unassembled WGS sequence"/>
</dbReference>
<dbReference type="EMBL" id="MCFG01000023">
    <property type="protein sequence ID" value="ORX86249.1"/>
    <property type="molecule type" value="Genomic_DNA"/>
</dbReference>
<protein>
    <recommendedName>
        <fullName evidence="4">CBM10 domain-containing protein</fullName>
    </recommendedName>
</protein>
<reference evidence="5 6" key="2">
    <citation type="submission" date="2016-08" db="EMBL/GenBank/DDBJ databases">
        <title>Pervasive Adenine N6-methylation of Active Genes in Fungi.</title>
        <authorList>
            <consortium name="DOE Joint Genome Institute"/>
            <person name="Mondo S.J."/>
            <person name="Dannebaum R.O."/>
            <person name="Kuo R.C."/>
            <person name="Labutti K."/>
            <person name="Haridas S."/>
            <person name="Kuo A."/>
            <person name="Salamov A."/>
            <person name="Ahrendt S.R."/>
            <person name="Lipzen A."/>
            <person name="Sullivan W."/>
            <person name="Andreopoulos W.B."/>
            <person name="Clum A."/>
            <person name="Lindquist E."/>
            <person name="Daum C."/>
            <person name="Ramamoorthy G.K."/>
            <person name="Gryganskyi A."/>
            <person name="Culley D."/>
            <person name="Magnuson J.K."/>
            <person name="James T.Y."/>
            <person name="O'Malley M.A."/>
            <person name="Stajich J.E."/>
            <person name="Spatafora J.W."/>
            <person name="Visel A."/>
            <person name="Grigoriev I.V."/>
        </authorList>
    </citation>
    <scope>NUCLEOTIDE SEQUENCE [LARGE SCALE GENOMIC DNA]</scope>
    <source>
        <strain evidence="5 6">S4</strain>
    </source>
</reference>
<evidence type="ECO:0000259" key="4">
    <source>
        <dbReference type="PROSITE" id="PS51763"/>
    </source>
</evidence>
<dbReference type="SUPFAM" id="SSF64571">
    <property type="entry name" value="Cellulose docking domain, dockering"/>
    <property type="match status" value="2"/>
</dbReference>
<dbReference type="OrthoDB" id="2098348at2759"/>
<reference evidence="5 6" key="1">
    <citation type="submission" date="2016-08" db="EMBL/GenBank/DDBJ databases">
        <title>A Parts List for Fungal Cellulosomes Revealed by Comparative Genomics.</title>
        <authorList>
            <consortium name="DOE Joint Genome Institute"/>
            <person name="Haitjema C.H."/>
            <person name="Gilmore S.P."/>
            <person name="Henske J.K."/>
            <person name="Solomon K.V."/>
            <person name="De Groot R."/>
            <person name="Kuo A."/>
            <person name="Mondo S.J."/>
            <person name="Salamov A.A."/>
            <person name="Labutti K."/>
            <person name="Zhao Z."/>
            <person name="Chiniquy J."/>
            <person name="Barry K."/>
            <person name="Brewer H.M."/>
            <person name="Purvine S.O."/>
            <person name="Wright A.T."/>
            <person name="Boxma B."/>
            <person name="Van Alen T."/>
            <person name="Hackstein J.H."/>
            <person name="Baker S.E."/>
            <person name="Grigoriev I.V."/>
            <person name="O'Malley M.A."/>
        </authorList>
    </citation>
    <scope>NUCLEOTIDE SEQUENCE [LARGE SCALE GENOMIC DNA]</scope>
    <source>
        <strain evidence="5 6">S4</strain>
    </source>
</reference>
<evidence type="ECO:0000256" key="3">
    <source>
        <dbReference type="ARBA" id="ARBA00022801"/>
    </source>
</evidence>
<dbReference type="AlphaFoldDB" id="A0A1Y1XKF7"/>
<evidence type="ECO:0000256" key="2">
    <source>
        <dbReference type="ARBA" id="ARBA00022737"/>
    </source>
</evidence>
<proteinExistence type="predicted"/>
<dbReference type="InterPro" id="IPR002883">
    <property type="entry name" value="CBM10/Dockerin_dom"/>
</dbReference>
<dbReference type="Pfam" id="PF02013">
    <property type="entry name" value="CBM_10"/>
    <property type="match status" value="2"/>
</dbReference>
<evidence type="ECO:0000256" key="1">
    <source>
        <dbReference type="ARBA" id="ARBA00022729"/>
    </source>
</evidence>
<dbReference type="Gene3D" id="3.90.1220.10">
    <property type="entry name" value="Cellulose docking domain, dockering"/>
    <property type="match status" value="2"/>
</dbReference>
<comment type="caution">
    <text evidence="5">The sequence shown here is derived from an EMBL/GenBank/DDBJ whole genome shotgun (WGS) entry which is preliminary data.</text>
</comment>
<keyword evidence="2" id="KW-0677">Repeat</keyword>
<dbReference type="PROSITE" id="PS51763">
    <property type="entry name" value="CBM10"/>
    <property type="match status" value="2"/>
</dbReference>
<sequence>MYVDFELVSCEEWIGWSKKGQFEGLGDNPWWGCCPANPSVEKDTICGYPAENKAPAPQETDRIKPTNFPFVDGSGSNDEPVVVTTTSKKPEQTIGSCWSLPDYKCCSGCDIVYTDNHNWGVENGEWCGIDDKQCGGGNVDECAVLSQGYPCCQQTCDVVYVDDYKWGVENGEWCGIKDSC</sequence>
<organism evidence="5 6">
    <name type="scientific">Anaeromyces robustus</name>
    <dbReference type="NCBI Taxonomy" id="1754192"/>
    <lineage>
        <taxon>Eukaryota</taxon>
        <taxon>Fungi</taxon>
        <taxon>Fungi incertae sedis</taxon>
        <taxon>Chytridiomycota</taxon>
        <taxon>Chytridiomycota incertae sedis</taxon>
        <taxon>Neocallimastigomycetes</taxon>
        <taxon>Neocallimastigales</taxon>
        <taxon>Neocallimastigaceae</taxon>
        <taxon>Anaeromyces</taxon>
    </lineage>
</organism>
<keyword evidence="1" id="KW-0732">Signal</keyword>
<dbReference type="GO" id="GO:0016787">
    <property type="term" value="F:hydrolase activity"/>
    <property type="evidence" value="ECO:0007669"/>
    <property type="project" value="UniProtKB-KW"/>
</dbReference>
<keyword evidence="3" id="KW-0378">Hydrolase</keyword>
<evidence type="ECO:0000313" key="6">
    <source>
        <dbReference type="Proteomes" id="UP000193944"/>
    </source>
</evidence>